<evidence type="ECO:0000256" key="8">
    <source>
        <dbReference type="ARBA" id="ARBA00022840"/>
    </source>
</evidence>
<keyword evidence="7 12" id="KW-0862">Zinc</keyword>
<dbReference type="HAMAP" id="MF_00983">
    <property type="entry name" value="PriA"/>
    <property type="match status" value="1"/>
</dbReference>
<keyword evidence="6 12" id="KW-0347">Helicase</keyword>
<feature type="domain" description="Helicase C-terminal" evidence="14">
    <location>
        <begin position="559"/>
        <end position="726"/>
    </location>
</feature>
<dbReference type="InterPro" id="IPR027417">
    <property type="entry name" value="P-loop_NTPase"/>
</dbReference>
<keyword evidence="8 12" id="KW-0067">ATP-binding</keyword>
<feature type="binding site" evidence="12">
    <location>
        <position position="579"/>
    </location>
    <ligand>
        <name>Zn(2+)</name>
        <dbReference type="ChEBI" id="CHEBI:29105"/>
        <label>1</label>
    </ligand>
</feature>
<dbReference type="Proteomes" id="UP000031408">
    <property type="component" value="Unassembled WGS sequence"/>
</dbReference>
<evidence type="ECO:0000256" key="5">
    <source>
        <dbReference type="ARBA" id="ARBA00022801"/>
    </source>
</evidence>
<dbReference type="PANTHER" id="PTHR30580">
    <property type="entry name" value="PRIMOSOMAL PROTEIN N"/>
    <property type="match status" value="1"/>
</dbReference>
<accession>A0A0C1LB25</accession>
<keyword evidence="1 12" id="KW-0639">Primosome</keyword>
<dbReference type="Pfam" id="PF17764">
    <property type="entry name" value="PriA_3primeBD"/>
    <property type="match status" value="1"/>
</dbReference>
<comment type="similarity">
    <text evidence="12">Belongs to the helicase family. PriA subfamily.</text>
</comment>
<evidence type="ECO:0000256" key="10">
    <source>
        <dbReference type="ARBA" id="ARBA00023235"/>
    </source>
</evidence>
<dbReference type="CDD" id="cd18804">
    <property type="entry name" value="SF2_C_priA"/>
    <property type="match status" value="1"/>
</dbReference>
<evidence type="ECO:0000256" key="3">
    <source>
        <dbReference type="ARBA" id="ARBA00022723"/>
    </source>
</evidence>
<evidence type="ECO:0000256" key="9">
    <source>
        <dbReference type="ARBA" id="ARBA00023125"/>
    </source>
</evidence>
<comment type="subunit">
    <text evidence="12">Component of the replication restart primosome.</text>
</comment>
<dbReference type="FunFam" id="3.40.50.300:FF:000489">
    <property type="entry name" value="Primosome assembly protein PriA"/>
    <property type="match status" value="1"/>
</dbReference>
<dbReference type="Pfam" id="PF00271">
    <property type="entry name" value="Helicase_C"/>
    <property type="match status" value="1"/>
</dbReference>
<evidence type="ECO:0000256" key="7">
    <source>
        <dbReference type="ARBA" id="ARBA00022833"/>
    </source>
</evidence>
<dbReference type="EMBL" id="JSVC01000029">
    <property type="protein sequence ID" value="KIC92728.1"/>
    <property type="molecule type" value="Genomic_DNA"/>
</dbReference>
<sequence>MNKILTETTTDKTASRVVGENFVEVLIPLALPKNFTWKVPARLLPGIKEGIRVEVMLGKSKKYAGVVKRLHNNKPAAFEPKEVLNVLDDDPIVHPLQLQFWQWMANYYMCSEGEVMQAALPTHFKLSSETTVLLNDDAGDDFSSLDDDEFLIAEALTIRKELKLSEVQQILSAAHVYPVVKRLIDKGICLVWEELKHTYKEKKEQFVLLHPAYHQEEKLADLMNNWSKAPKQLELLLAYLHLARTSGEVTQSELLKKSGATAAQLKGLVEKAVLLVEKRSVGRLRQEAAEINISFTLTDAQQSALEQIKSTFLEKQVCLLHGVTSSGKTLVYVKLIEEMLKQGRQVLYMLPEIALTAQVIRRLQQYFGGHIVIYHSRFSQNERVELWNKVKDGSAKIILGARSAIFLPYADLGLIICDEEHDPSFKQQDPAPRYHARDAAIYLGSLFSAKVLLGSATPSLESFYNAQLGKYGLVQLTSRFGDLALPEIRFINTKKIVTPDKSRVIISPDLQEAIQQSLGKDKQVILFQNRRGYSPYQVCQTCGWIPHCKQCDVSLTFHKIRNKLVCHYCGTVYPPLTTCEACGNHHFAQQNFGTERIEEELQEMFPKVRTGRMDVDAIRGKHAHDTLIQLFEQQRIDILVGTQMVVKGLDFEHVSLVGILDADAILGFADFRVYERGFQLMEQVSGRAGRKGEQGKVLIQVKNTSHPVLQFVQNHDYIAFAEAELSNRRQFAYPPFTRVIQLQFRHRELEKAAAAARQMADWLKPKFGPYLVGPAAPVVGRVRNMYLMELLIKLPKDAQLLQQCKEQIHLLTAHLHHQPPFKSVIVTPDIDPL</sequence>
<dbReference type="RefSeq" id="WP_039143822.1">
    <property type="nucleotide sequence ID" value="NZ_JSVC01000029.1"/>
</dbReference>
<comment type="function">
    <text evidence="12">Initiates the restart of stalled replication forks, which reloads the replicative helicase on sites other than the origin of replication. Recognizes and binds to abandoned replication forks and remodels them to uncover a helicase loading site. Promotes assembly of the primosome at these replication forks.</text>
</comment>
<dbReference type="Pfam" id="PF00270">
    <property type="entry name" value="DEAD"/>
    <property type="match status" value="1"/>
</dbReference>
<keyword evidence="4 12" id="KW-0547">Nucleotide-binding</keyword>
<dbReference type="EC" id="5.6.2.4" evidence="12"/>
<feature type="binding site" evidence="12">
    <location>
        <position position="566"/>
    </location>
    <ligand>
        <name>Zn(2+)</name>
        <dbReference type="ChEBI" id="CHEBI:29105"/>
        <label>2</label>
    </ligand>
</feature>
<comment type="catalytic activity">
    <reaction evidence="12">
        <text>Couples ATP hydrolysis with the unwinding of duplex DNA by translocating in the 3'-5' direction.</text>
        <dbReference type="EC" id="5.6.2.4"/>
    </reaction>
</comment>
<evidence type="ECO:0000256" key="12">
    <source>
        <dbReference type="HAMAP-Rule" id="MF_00983"/>
    </source>
</evidence>
<dbReference type="InterPro" id="IPR001650">
    <property type="entry name" value="Helicase_C-like"/>
</dbReference>
<dbReference type="GO" id="GO:1990077">
    <property type="term" value="C:primosome complex"/>
    <property type="evidence" value="ECO:0007669"/>
    <property type="project" value="UniProtKB-UniRule"/>
</dbReference>
<evidence type="ECO:0000256" key="2">
    <source>
        <dbReference type="ARBA" id="ARBA00022705"/>
    </source>
</evidence>
<dbReference type="SUPFAM" id="SSF52540">
    <property type="entry name" value="P-loop containing nucleoside triphosphate hydrolases"/>
    <property type="match status" value="2"/>
</dbReference>
<protein>
    <recommendedName>
        <fullName evidence="12">Replication restart protein PriA</fullName>
    </recommendedName>
    <alternativeName>
        <fullName evidence="12">ATP-dependent DNA helicase PriA</fullName>
        <ecNumber evidence="12">5.6.2.4</ecNumber>
    </alternativeName>
    <alternativeName>
        <fullName evidence="12">DNA 3'-5' helicase PriA</fullName>
    </alternativeName>
</protein>
<keyword evidence="16" id="KW-1185">Reference proteome</keyword>
<evidence type="ECO:0000256" key="11">
    <source>
        <dbReference type="ARBA" id="ARBA00048988"/>
    </source>
</evidence>
<dbReference type="Pfam" id="PF18319">
    <property type="entry name" value="Zn_ribbon_PriA"/>
    <property type="match status" value="1"/>
</dbReference>
<dbReference type="InterPro" id="IPR014001">
    <property type="entry name" value="Helicase_ATP-bd"/>
</dbReference>
<organism evidence="15 16">
    <name type="scientific">Flavihumibacter solisilvae</name>
    <dbReference type="NCBI Taxonomy" id="1349421"/>
    <lineage>
        <taxon>Bacteria</taxon>
        <taxon>Pseudomonadati</taxon>
        <taxon>Bacteroidota</taxon>
        <taxon>Chitinophagia</taxon>
        <taxon>Chitinophagales</taxon>
        <taxon>Chitinophagaceae</taxon>
        <taxon>Flavihumibacter</taxon>
    </lineage>
</organism>
<dbReference type="SMART" id="SM00490">
    <property type="entry name" value="HELICc"/>
    <property type="match status" value="1"/>
</dbReference>
<dbReference type="InterPro" id="IPR042115">
    <property type="entry name" value="PriA_3primeBD_sf"/>
</dbReference>
<dbReference type="STRING" id="1349421.OI18_21280"/>
<comment type="catalytic activity">
    <reaction evidence="11 12">
        <text>ATP + H2O = ADP + phosphate + H(+)</text>
        <dbReference type="Rhea" id="RHEA:13065"/>
        <dbReference type="ChEBI" id="CHEBI:15377"/>
        <dbReference type="ChEBI" id="CHEBI:15378"/>
        <dbReference type="ChEBI" id="CHEBI:30616"/>
        <dbReference type="ChEBI" id="CHEBI:43474"/>
        <dbReference type="ChEBI" id="CHEBI:456216"/>
        <dbReference type="EC" id="5.6.2.4"/>
    </reaction>
</comment>
<dbReference type="PANTHER" id="PTHR30580:SF0">
    <property type="entry name" value="PRIMOSOMAL PROTEIN N"/>
    <property type="match status" value="1"/>
</dbReference>
<feature type="domain" description="Helicase ATP-binding" evidence="13">
    <location>
        <begin position="309"/>
        <end position="476"/>
    </location>
</feature>
<dbReference type="GO" id="GO:0016887">
    <property type="term" value="F:ATP hydrolysis activity"/>
    <property type="evidence" value="ECO:0007669"/>
    <property type="project" value="RHEA"/>
</dbReference>
<dbReference type="GO" id="GO:0008270">
    <property type="term" value="F:zinc ion binding"/>
    <property type="evidence" value="ECO:0007669"/>
    <property type="project" value="UniProtKB-UniRule"/>
</dbReference>
<feature type="binding site" evidence="12">
    <location>
        <position position="582"/>
    </location>
    <ligand>
        <name>Zn(2+)</name>
        <dbReference type="ChEBI" id="CHEBI:29105"/>
        <label>1</label>
    </ligand>
</feature>
<dbReference type="OrthoDB" id="9759544at2"/>
<dbReference type="GO" id="GO:0006310">
    <property type="term" value="P:DNA recombination"/>
    <property type="evidence" value="ECO:0007669"/>
    <property type="project" value="InterPro"/>
</dbReference>
<dbReference type="Gene3D" id="3.40.50.300">
    <property type="entry name" value="P-loop containing nucleotide triphosphate hydrolases"/>
    <property type="match status" value="2"/>
</dbReference>
<dbReference type="SMART" id="SM00487">
    <property type="entry name" value="DEXDc"/>
    <property type="match status" value="1"/>
</dbReference>
<dbReference type="GO" id="GO:0006269">
    <property type="term" value="P:DNA replication, synthesis of primer"/>
    <property type="evidence" value="ECO:0007669"/>
    <property type="project" value="UniProtKB-KW"/>
</dbReference>
<comment type="cofactor">
    <cofactor evidence="12">
        <name>Zn(2+)</name>
        <dbReference type="ChEBI" id="CHEBI:29105"/>
    </cofactor>
    <text evidence="12">Binds 2 zinc ions per subunit.</text>
</comment>
<dbReference type="InterPro" id="IPR041222">
    <property type="entry name" value="PriA_3primeBD"/>
</dbReference>
<dbReference type="PROSITE" id="PS51194">
    <property type="entry name" value="HELICASE_CTER"/>
    <property type="match status" value="1"/>
</dbReference>
<dbReference type="PROSITE" id="PS51192">
    <property type="entry name" value="HELICASE_ATP_BIND_1"/>
    <property type="match status" value="1"/>
</dbReference>
<keyword evidence="2 12" id="KW-0235">DNA replication</keyword>
<dbReference type="GO" id="GO:0006270">
    <property type="term" value="P:DNA replication initiation"/>
    <property type="evidence" value="ECO:0007669"/>
    <property type="project" value="TreeGrafter"/>
</dbReference>
<proteinExistence type="inferred from homology"/>
<dbReference type="InterPro" id="IPR041236">
    <property type="entry name" value="PriA_C"/>
</dbReference>
<feature type="binding site" evidence="12">
    <location>
        <position position="551"/>
    </location>
    <ligand>
        <name>Zn(2+)</name>
        <dbReference type="ChEBI" id="CHEBI:29105"/>
        <label>2</label>
    </ligand>
</feature>
<evidence type="ECO:0000259" key="14">
    <source>
        <dbReference type="PROSITE" id="PS51194"/>
    </source>
</evidence>
<evidence type="ECO:0000256" key="4">
    <source>
        <dbReference type="ARBA" id="ARBA00022741"/>
    </source>
</evidence>
<dbReference type="GO" id="GO:0003677">
    <property type="term" value="F:DNA binding"/>
    <property type="evidence" value="ECO:0007669"/>
    <property type="project" value="UniProtKB-UniRule"/>
</dbReference>
<evidence type="ECO:0000313" key="15">
    <source>
        <dbReference type="EMBL" id="KIC92728.1"/>
    </source>
</evidence>
<dbReference type="GO" id="GO:0006302">
    <property type="term" value="P:double-strand break repair"/>
    <property type="evidence" value="ECO:0007669"/>
    <property type="project" value="InterPro"/>
</dbReference>
<comment type="caution">
    <text evidence="15">The sequence shown here is derived from an EMBL/GenBank/DDBJ whole genome shotgun (WGS) entry which is preliminary data.</text>
</comment>
<dbReference type="Pfam" id="PF18074">
    <property type="entry name" value="PriA_C"/>
    <property type="match status" value="1"/>
</dbReference>
<evidence type="ECO:0000259" key="13">
    <source>
        <dbReference type="PROSITE" id="PS51192"/>
    </source>
</evidence>
<dbReference type="InterPro" id="IPR040498">
    <property type="entry name" value="PriA_CRR"/>
</dbReference>
<name>A0A0C1LB25_9BACT</name>
<gene>
    <name evidence="12" type="primary">priA</name>
    <name evidence="15" type="ORF">OI18_21280</name>
</gene>
<evidence type="ECO:0000256" key="1">
    <source>
        <dbReference type="ARBA" id="ARBA00022515"/>
    </source>
</evidence>
<dbReference type="Gene3D" id="3.40.1440.60">
    <property type="entry name" value="PriA, 3(prime) DNA-binding domain"/>
    <property type="match status" value="1"/>
</dbReference>
<feature type="binding site" evidence="12">
    <location>
        <position position="569"/>
    </location>
    <ligand>
        <name>Zn(2+)</name>
        <dbReference type="ChEBI" id="CHEBI:29105"/>
        <label>2</label>
    </ligand>
</feature>
<evidence type="ECO:0000256" key="6">
    <source>
        <dbReference type="ARBA" id="ARBA00022806"/>
    </source>
</evidence>
<dbReference type="GO" id="GO:0005524">
    <property type="term" value="F:ATP binding"/>
    <property type="evidence" value="ECO:0007669"/>
    <property type="project" value="UniProtKB-UniRule"/>
</dbReference>
<keyword evidence="3 12" id="KW-0479">Metal-binding</keyword>
<dbReference type="NCBIfam" id="TIGR00595">
    <property type="entry name" value="priA"/>
    <property type="match status" value="1"/>
</dbReference>
<dbReference type="InterPro" id="IPR005259">
    <property type="entry name" value="PriA"/>
</dbReference>
<dbReference type="InterPro" id="IPR011545">
    <property type="entry name" value="DEAD/DEAH_box_helicase_dom"/>
</dbReference>
<feature type="binding site" evidence="12">
    <location>
        <position position="548"/>
    </location>
    <ligand>
        <name>Zn(2+)</name>
        <dbReference type="ChEBI" id="CHEBI:29105"/>
        <label>2</label>
    </ligand>
</feature>
<dbReference type="AlphaFoldDB" id="A0A0C1LB25"/>
<feature type="binding site" evidence="12">
    <location>
        <position position="542"/>
    </location>
    <ligand>
        <name>Zn(2+)</name>
        <dbReference type="ChEBI" id="CHEBI:29105"/>
        <label>1</label>
    </ligand>
</feature>
<dbReference type="CDD" id="cd17929">
    <property type="entry name" value="DEXHc_priA"/>
    <property type="match status" value="1"/>
</dbReference>
<reference evidence="15 16" key="1">
    <citation type="submission" date="2014-11" db="EMBL/GenBank/DDBJ databases">
        <title>Genome sequence of Flavihumibacter solisilvae 3-3.</title>
        <authorList>
            <person name="Zhou G."/>
            <person name="Li M."/>
            <person name="Wang G."/>
        </authorList>
    </citation>
    <scope>NUCLEOTIDE SEQUENCE [LARGE SCALE GENOMIC DNA]</scope>
    <source>
        <strain evidence="15 16">3-3</strain>
    </source>
</reference>
<feature type="binding site" evidence="12">
    <location>
        <position position="539"/>
    </location>
    <ligand>
        <name>Zn(2+)</name>
        <dbReference type="ChEBI" id="CHEBI:29105"/>
        <label>1</label>
    </ligand>
</feature>
<dbReference type="GO" id="GO:0043138">
    <property type="term" value="F:3'-5' DNA helicase activity"/>
    <property type="evidence" value="ECO:0007669"/>
    <property type="project" value="UniProtKB-EC"/>
</dbReference>
<keyword evidence="9 12" id="KW-0238">DNA-binding</keyword>
<evidence type="ECO:0000313" key="16">
    <source>
        <dbReference type="Proteomes" id="UP000031408"/>
    </source>
</evidence>
<keyword evidence="5 12" id="KW-0378">Hydrolase</keyword>
<keyword evidence="10 12" id="KW-0413">Isomerase</keyword>